<reference evidence="7" key="2">
    <citation type="submission" date="2025-09" db="UniProtKB">
        <authorList>
            <consortium name="Ensembl"/>
        </authorList>
    </citation>
    <scope>IDENTIFICATION</scope>
</reference>
<evidence type="ECO:0000313" key="7">
    <source>
        <dbReference type="Ensembl" id="ENSHCOP00000011426.1"/>
    </source>
</evidence>
<protein>
    <submittedName>
        <fullName evidence="7">Dendrocyte expressed seven transmembrane protein</fullName>
    </submittedName>
</protein>
<evidence type="ECO:0000256" key="1">
    <source>
        <dbReference type="ARBA" id="ARBA00004141"/>
    </source>
</evidence>
<organism evidence="7 8">
    <name type="scientific">Hippocampus comes</name>
    <name type="common">Tiger tail seahorse</name>
    <dbReference type="NCBI Taxonomy" id="109280"/>
    <lineage>
        <taxon>Eukaryota</taxon>
        <taxon>Metazoa</taxon>
        <taxon>Chordata</taxon>
        <taxon>Craniata</taxon>
        <taxon>Vertebrata</taxon>
        <taxon>Euteleostomi</taxon>
        <taxon>Actinopterygii</taxon>
        <taxon>Neopterygii</taxon>
        <taxon>Teleostei</taxon>
        <taxon>Neoteleostei</taxon>
        <taxon>Acanthomorphata</taxon>
        <taxon>Syngnathiaria</taxon>
        <taxon>Syngnathiformes</taxon>
        <taxon>Syngnathoidei</taxon>
        <taxon>Syngnathidae</taxon>
        <taxon>Hippocampus</taxon>
    </lineage>
</organism>
<feature type="transmembrane region" description="Helical" evidence="5">
    <location>
        <begin position="58"/>
        <end position="79"/>
    </location>
</feature>
<evidence type="ECO:0000256" key="2">
    <source>
        <dbReference type="ARBA" id="ARBA00022692"/>
    </source>
</evidence>
<dbReference type="OMA" id="CFKHLRC"/>
<accession>A0A3Q2YDT8</accession>
<feature type="transmembrane region" description="Helical" evidence="5">
    <location>
        <begin position="365"/>
        <end position="386"/>
    </location>
</feature>
<keyword evidence="3 5" id="KW-1133">Transmembrane helix</keyword>
<feature type="domain" description="Dendritic cell-specific transmembrane protein-like" evidence="6">
    <location>
        <begin position="340"/>
        <end position="409"/>
    </location>
</feature>
<evidence type="ECO:0000259" key="6">
    <source>
        <dbReference type="Pfam" id="PF07782"/>
    </source>
</evidence>
<proteinExistence type="predicted"/>
<reference evidence="7" key="1">
    <citation type="submission" date="2025-08" db="UniProtKB">
        <authorList>
            <consortium name="Ensembl"/>
        </authorList>
    </citation>
    <scope>IDENTIFICATION</scope>
</reference>
<dbReference type="PANTHER" id="PTHR21041">
    <property type="entry name" value="DENDRITIC CELL-SPECIFIC TRANSMEMBRANE PROTEIN"/>
    <property type="match status" value="1"/>
</dbReference>
<evidence type="ECO:0000256" key="5">
    <source>
        <dbReference type="SAM" id="Phobius"/>
    </source>
</evidence>
<feature type="transmembrane region" description="Helical" evidence="5">
    <location>
        <begin position="216"/>
        <end position="233"/>
    </location>
</feature>
<comment type="subcellular location">
    <subcellularLocation>
        <location evidence="1">Membrane</location>
        <topology evidence="1">Multi-pass membrane protein</topology>
    </subcellularLocation>
</comment>
<evidence type="ECO:0000313" key="8">
    <source>
        <dbReference type="Proteomes" id="UP000264820"/>
    </source>
</evidence>
<dbReference type="InterPro" id="IPR012858">
    <property type="entry name" value="DC_STAMP-like"/>
</dbReference>
<dbReference type="AlphaFoldDB" id="A0A3Q2YDT8"/>
<dbReference type="GeneTree" id="ENSGT00940000153269"/>
<evidence type="ECO:0000256" key="4">
    <source>
        <dbReference type="ARBA" id="ARBA00023136"/>
    </source>
</evidence>
<dbReference type="InterPro" id="IPR051856">
    <property type="entry name" value="CSR-E3_Ligase_Protein"/>
</dbReference>
<dbReference type="PANTHER" id="PTHR21041:SF2">
    <property type="entry name" value="DENDRITIC CELL-SPECIFIC TRANSMEMBRANE PROTEIN"/>
    <property type="match status" value="1"/>
</dbReference>
<feature type="domain" description="Dendritic cell-specific transmembrane protein-like" evidence="6">
    <location>
        <begin position="242"/>
        <end position="321"/>
    </location>
</feature>
<evidence type="ECO:0000256" key="3">
    <source>
        <dbReference type="ARBA" id="ARBA00022989"/>
    </source>
</evidence>
<keyword evidence="4 5" id="KW-0472">Membrane</keyword>
<dbReference type="STRING" id="109280.ENSHCOP00000011426"/>
<name>A0A3Q2YDT8_HIPCM</name>
<dbReference type="Proteomes" id="UP000264820">
    <property type="component" value="Unplaced"/>
</dbReference>
<dbReference type="GO" id="GO:0016020">
    <property type="term" value="C:membrane"/>
    <property type="evidence" value="ECO:0007669"/>
    <property type="project" value="UniProtKB-SubCell"/>
</dbReference>
<feature type="transmembrane region" description="Helical" evidence="5">
    <location>
        <begin position="29"/>
        <end position="52"/>
    </location>
</feature>
<dbReference type="Ensembl" id="ENSHCOT00000018140.1">
    <property type="protein sequence ID" value="ENSHCOP00000011426.1"/>
    <property type="gene ID" value="ENSHCOG00000014237.1"/>
</dbReference>
<feature type="transmembrane region" description="Helical" evidence="5">
    <location>
        <begin position="300"/>
        <end position="329"/>
    </location>
</feature>
<dbReference type="Pfam" id="PF07782">
    <property type="entry name" value="DC_STAMP"/>
    <property type="match status" value="2"/>
</dbReference>
<sequence>MISKGLIDMRILAVDIFTSGNKEGFRRSAVLFLMCVFLSLLLSGLLVLYLLYTLTCEPSVSGGIAALHGVLLTFALFLSKRVRCLFTLFVISIFTKKSRSLLLTAGTSVVVLGNIHNTLENLTGLVRSLICNLRAKKTAVIAPFRNYVEMLKWLADILLGVTDLGVVKLDSQLKISPQVNLENFQERLTQAELKLNQSVKYAVTFINTVSSVKECIYPIVSVLVLMIFIILHVRNYCSDMKYKNSFISDKFIDFDKKQKAEGKQHVLPLTSEEEKLYPSIPSLRPTAQEGKALLKFGIPVIYHLVIWVVFITVDALFVSCIFQGVAALIGVKLGEENHQKDFSYSVTLFEKQCLPKPKLLLTNSVVPLSAILLTLLVMAPVAAKLVQIRLMVCEKFYCTAAEERIKYLHAKILRKRLKRSVLPQMMLYIHY</sequence>
<keyword evidence="2 5" id="KW-0812">Transmembrane</keyword>
<keyword evidence="8" id="KW-1185">Reference proteome</keyword>